<dbReference type="InParanoid" id="I7MHH3"/>
<dbReference type="PROSITE" id="PS51419">
    <property type="entry name" value="RAB"/>
    <property type="match status" value="1"/>
</dbReference>
<evidence type="ECO:0000313" key="4">
    <source>
        <dbReference type="EMBL" id="EAS02974.2"/>
    </source>
</evidence>
<dbReference type="RefSeq" id="XP_001023219.2">
    <property type="nucleotide sequence ID" value="XM_001023219.2"/>
</dbReference>
<dbReference type="SUPFAM" id="SSF52540">
    <property type="entry name" value="P-loop containing nucleoside triphosphate hydrolases"/>
    <property type="match status" value="1"/>
</dbReference>
<evidence type="ECO:0000256" key="3">
    <source>
        <dbReference type="SAM" id="MobiDB-lite"/>
    </source>
</evidence>
<dbReference type="SMART" id="SM00175">
    <property type="entry name" value="RAB"/>
    <property type="match status" value="1"/>
</dbReference>
<evidence type="ECO:0000313" key="5">
    <source>
        <dbReference type="Proteomes" id="UP000009168"/>
    </source>
</evidence>
<gene>
    <name evidence="4" type="ORF">TTHERM_00494260</name>
</gene>
<dbReference type="PANTHER" id="PTHR24073">
    <property type="entry name" value="DRAB5-RELATED"/>
    <property type="match status" value="1"/>
</dbReference>
<dbReference type="InterPro" id="IPR027417">
    <property type="entry name" value="P-loop_NTPase"/>
</dbReference>
<dbReference type="GO" id="GO:0003924">
    <property type="term" value="F:GTPase activity"/>
    <property type="evidence" value="ECO:0007669"/>
    <property type="project" value="InterPro"/>
</dbReference>
<keyword evidence="2" id="KW-0342">GTP-binding</keyword>
<dbReference type="InterPro" id="IPR001806">
    <property type="entry name" value="Small_GTPase"/>
</dbReference>
<dbReference type="GO" id="GO:0005525">
    <property type="term" value="F:GTP binding"/>
    <property type="evidence" value="ECO:0007669"/>
    <property type="project" value="UniProtKB-KW"/>
</dbReference>
<name>I7MHH3_TETTS</name>
<feature type="region of interest" description="Disordered" evidence="3">
    <location>
        <begin position="318"/>
        <end position="349"/>
    </location>
</feature>
<feature type="region of interest" description="Disordered" evidence="3">
    <location>
        <begin position="256"/>
        <end position="277"/>
    </location>
</feature>
<sequence>MITVASNNKLNKVAIIGQEGKIIFASNRVKYIYYQQKIGSGKTSLLQKYSKPDIDISSQEKKITRIADQSFISQTLKDIKNKPLQISCFDTVGKESQKSLSRHLYRNALAIIIVFDLRYFYKNEVECLNQVKKWYKFSYAPDNNHQITPLTYFVGAKQDLLSEDQLNDFEYRRNKLFEKMNTIEKQYYIETSAYNNINIQKLFDDIFKGVFLEFIATTVTYEQFQNLNVFTLNKVSNQMTESSINSKNQSKNYASLYSESENNLSERNKNQSQNSSNIQANNQKELNIGQSRNQDQNNGQSNQDDLENQKQINLQNQSEKYNTKSQNPNTIYVQNNNQKEKNNEKSSCC</sequence>
<dbReference type="STRING" id="312017.I7MHH3"/>
<dbReference type="PRINTS" id="PR00449">
    <property type="entry name" value="RASTRNSFRMNG"/>
</dbReference>
<proteinExistence type="predicted"/>
<dbReference type="Gene3D" id="3.40.50.300">
    <property type="entry name" value="P-loop containing nucleotide triphosphate hydrolases"/>
    <property type="match status" value="1"/>
</dbReference>
<keyword evidence="5" id="KW-1185">Reference proteome</keyword>
<dbReference type="GeneID" id="7831731"/>
<dbReference type="KEGG" id="tet:TTHERM_00494260"/>
<dbReference type="Proteomes" id="UP000009168">
    <property type="component" value="Unassembled WGS sequence"/>
</dbReference>
<accession>I7MHH3</accession>
<evidence type="ECO:0000256" key="2">
    <source>
        <dbReference type="ARBA" id="ARBA00023134"/>
    </source>
</evidence>
<dbReference type="Pfam" id="PF00071">
    <property type="entry name" value="Ras"/>
    <property type="match status" value="1"/>
</dbReference>
<feature type="compositionally biased region" description="Polar residues" evidence="3">
    <location>
        <begin position="318"/>
        <end position="333"/>
    </location>
</feature>
<dbReference type="AlphaFoldDB" id="I7MHH3"/>
<organism evidence="4 5">
    <name type="scientific">Tetrahymena thermophila (strain SB210)</name>
    <dbReference type="NCBI Taxonomy" id="312017"/>
    <lineage>
        <taxon>Eukaryota</taxon>
        <taxon>Sar</taxon>
        <taxon>Alveolata</taxon>
        <taxon>Ciliophora</taxon>
        <taxon>Intramacronucleata</taxon>
        <taxon>Oligohymenophorea</taxon>
        <taxon>Hymenostomatida</taxon>
        <taxon>Tetrahymenina</taxon>
        <taxon>Tetrahymenidae</taxon>
        <taxon>Tetrahymena</taxon>
    </lineage>
</organism>
<evidence type="ECO:0000256" key="1">
    <source>
        <dbReference type="ARBA" id="ARBA00022741"/>
    </source>
</evidence>
<keyword evidence="1" id="KW-0547">Nucleotide-binding</keyword>
<dbReference type="EMBL" id="GG662512">
    <property type="protein sequence ID" value="EAS02974.2"/>
    <property type="molecule type" value="Genomic_DNA"/>
</dbReference>
<protein>
    <submittedName>
        <fullName evidence="4">Ras family protein</fullName>
    </submittedName>
</protein>
<reference evidence="5" key="1">
    <citation type="journal article" date="2006" name="PLoS Biol.">
        <title>Macronuclear genome sequence of the ciliate Tetrahymena thermophila, a model eukaryote.</title>
        <authorList>
            <person name="Eisen J.A."/>
            <person name="Coyne R.S."/>
            <person name="Wu M."/>
            <person name="Wu D."/>
            <person name="Thiagarajan M."/>
            <person name="Wortman J.R."/>
            <person name="Badger J.H."/>
            <person name="Ren Q."/>
            <person name="Amedeo P."/>
            <person name="Jones K.M."/>
            <person name="Tallon L.J."/>
            <person name="Delcher A.L."/>
            <person name="Salzberg S.L."/>
            <person name="Silva J.C."/>
            <person name="Haas B.J."/>
            <person name="Majoros W.H."/>
            <person name="Farzad M."/>
            <person name="Carlton J.M."/>
            <person name="Smith R.K. Jr."/>
            <person name="Garg J."/>
            <person name="Pearlman R.E."/>
            <person name="Karrer K.M."/>
            <person name="Sun L."/>
            <person name="Manning G."/>
            <person name="Elde N.C."/>
            <person name="Turkewitz A.P."/>
            <person name="Asai D.J."/>
            <person name="Wilkes D.E."/>
            <person name="Wang Y."/>
            <person name="Cai H."/>
            <person name="Collins K."/>
            <person name="Stewart B.A."/>
            <person name="Lee S.R."/>
            <person name="Wilamowska K."/>
            <person name="Weinberg Z."/>
            <person name="Ruzzo W.L."/>
            <person name="Wloga D."/>
            <person name="Gaertig J."/>
            <person name="Frankel J."/>
            <person name="Tsao C.-C."/>
            <person name="Gorovsky M.A."/>
            <person name="Keeling P.J."/>
            <person name="Waller R.F."/>
            <person name="Patron N.J."/>
            <person name="Cherry J.M."/>
            <person name="Stover N.A."/>
            <person name="Krieger C.J."/>
            <person name="del Toro C."/>
            <person name="Ryder H.F."/>
            <person name="Williamson S.C."/>
            <person name="Barbeau R.A."/>
            <person name="Hamilton E.P."/>
            <person name="Orias E."/>
        </authorList>
    </citation>
    <scope>NUCLEOTIDE SEQUENCE [LARGE SCALE GENOMIC DNA]</scope>
    <source>
        <strain evidence="5">SB210</strain>
    </source>
</reference>
<feature type="compositionally biased region" description="Basic and acidic residues" evidence="3">
    <location>
        <begin position="338"/>
        <end position="349"/>
    </location>
</feature>